<gene>
    <name evidence="2" type="ORF">AU210_001998</name>
</gene>
<feature type="domain" description="DUF6603" evidence="1">
    <location>
        <begin position="856"/>
        <end position="1335"/>
    </location>
</feature>
<dbReference type="STRING" id="327505.A0A2H3HWK5"/>
<accession>A0A2H3HWK5</accession>
<organism evidence="2 3">
    <name type="scientific">Fusarium oxysporum f. sp. radicis-cucumerinum</name>
    <dbReference type="NCBI Taxonomy" id="327505"/>
    <lineage>
        <taxon>Eukaryota</taxon>
        <taxon>Fungi</taxon>
        <taxon>Dikarya</taxon>
        <taxon>Ascomycota</taxon>
        <taxon>Pezizomycotina</taxon>
        <taxon>Sordariomycetes</taxon>
        <taxon>Hypocreomycetidae</taxon>
        <taxon>Hypocreales</taxon>
        <taxon>Nectriaceae</taxon>
        <taxon>Fusarium</taxon>
        <taxon>Fusarium oxysporum species complex</taxon>
    </lineage>
</organism>
<name>A0A2H3HWK5_FUSOX</name>
<proteinExistence type="predicted"/>
<evidence type="ECO:0000313" key="3">
    <source>
        <dbReference type="Proteomes" id="UP000219602"/>
    </source>
</evidence>
<dbReference type="Pfam" id="PF20248">
    <property type="entry name" value="DUF6603"/>
    <property type="match status" value="1"/>
</dbReference>
<evidence type="ECO:0000259" key="1">
    <source>
        <dbReference type="Pfam" id="PF20248"/>
    </source>
</evidence>
<reference evidence="2 3" key="1">
    <citation type="journal article" date="2016" name="Environ. Microbiol.">
        <title>Effector profiles distinguish formae speciales of Fusarium oxysporum.</title>
        <authorList>
            <person name="van Dam P."/>
            <person name="Fokkens L."/>
            <person name="Schmidt S.M."/>
            <person name="Linmans J.H."/>
            <person name="Kistler H.C."/>
            <person name="Ma L.J."/>
            <person name="Rep M."/>
        </authorList>
    </citation>
    <scope>NUCLEOTIDE SEQUENCE [LARGE SCALE GENOMIC DNA]</scope>
    <source>
        <strain evidence="2 3">Forc016</strain>
    </source>
</reference>
<evidence type="ECO:0000313" key="2">
    <source>
        <dbReference type="EMBL" id="PCD46597.1"/>
    </source>
</evidence>
<reference evidence="2 3" key="2">
    <citation type="journal article" date="2017" name="Sci. Rep.">
        <title>A mobile pathogenicity chromosome in Fusarium oxysporum for infection of multiple cucurbit species.</title>
        <authorList>
            <person name="van Dam P."/>
            <person name="Fokkens L."/>
            <person name="Ayukawa Y."/>
            <person name="van der Gragt M."/>
            <person name="Ter Horst A."/>
            <person name="Brankovics B."/>
            <person name="Houterman P.M."/>
            <person name="Arie T."/>
            <person name="Rep M."/>
        </authorList>
    </citation>
    <scope>NUCLEOTIDE SEQUENCE [LARGE SCALE GENOMIC DNA]</scope>
    <source>
        <strain evidence="2 3">Forc016</strain>
    </source>
</reference>
<dbReference type="Proteomes" id="UP000219602">
    <property type="component" value="Chromosome 1"/>
</dbReference>
<dbReference type="InterPro" id="IPR046538">
    <property type="entry name" value="DUF6603"/>
</dbReference>
<comment type="caution">
    <text evidence="2">The sequence shown here is derived from an EMBL/GenBank/DDBJ whole genome shotgun (WGS) entry which is preliminary data.</text>
</comment>
<protein>
    <recommendedName>
        <fullName evidence="1">DUF6603 domain-containing protein</fullName>
    </recommendedName>
</protein>
<dbReference type="EMBL" id="MABQ02000001">
    <property type="protein sequence ID" value="PCD46597.1"/>
    <property type="molecule type" value="Genomic_DNA"/>
</dbReference>
<sequence>MSEAVIRILDDSKANVLPNWRDFLQDPQVGCQLDVTPNATGGDPELACTFTQDALWNVKFDSSANDVQFHTADYNVDNSVIIGLPSISILSGSTTTPALLDILQKFRVADSTGNIPFDNGSYPSQDGNPSAASLSPPGTLMQNIVKALGPALPFKVDTTAERNAFWVTPGQTMRADVSLTFVPSGDAATALQNVSTTIYSHLGINLSTLFSSLKIVIQKTSLGYAVSSVSEDVDPPVTTASSIHVNSYYSLGIQFVAGPFLFWVALDGGGINLSILQNPDSSSPANFFTLTGLSEGSVTPVLGQLISNLHLLRVSATVDAAAGTYWSILFSMEWGAFNISLLYDHSSATFSGGLILDGFYTTSGQFLQPAFSASQAILAPAGTVTKRFYKIRDLSSEMSSLPNSLPTVITAASISYQITSKVLSLSAKLIRPPPPPTTTGPQVPAPFVWEDLDVRLAVGPGSFSCTLATDFLLTSPLDLNDFGMIGLNVSYQNKSWLLSGLAQNINGAMLFGWFDPNYNESLLSVLGKLQIPEVQVVYTYADGGAATSFAFVGTIQVGLLQLRLFYQYVSSNVTGQTAAQATPPGSQGTLLPADAPVPVLTVQPAGGPGTPPDKKVQTDWTFECDLGASAPNGQTATLGAVVDSIVPGAADSLPTFVSGIEIPSAEGGHSPVSIKVAKHGTEQVAFAFQVEIEHVSFTFAQIGDKDPTKTKRLVRVAVGNLPKLSGIPLIGDLIQPFDALEYLWVSDSGGLLKSEVSALNQQVMPVGNPLYFSATVDLSASGKASTADSVVVVPGHHFIVIQNQKAVLDHVFATAKPSVPPPKTPNTPSEALTAGVTVSDDEPSVPASPPSKGELTLSLGPLTISAISLQYQEQGDVPQISITMDATFAMGPILLELIDFGFTVPLDGGITLDNLASLVGKMSPVISGMVASFNQPPLLIAGGFEHIVTKTQDTYLGAIGISFPPYNFIGIGEYAVLDGFKSIFLYAKLNGPLITLEFGEISGIRMGFGYNSFVTPPTIDQLTSFPFIDDTVTASAGSDPFLIVQTMTQTGPPWVTPKEDEYWLAAGLSASLFDCLTVTAVAMLEVKSGGFDLAIYGDAVAMMPPDAPSRESCLVYVELAMVIEFNIGQGYFRVEAALAPTSFLLVPQCQLTGGFALVYWFGSNPHAGDWVFSVGGYHPQYQVPDWYPVPQRLGICFTVGSCLSVVGNCYFAVTPKVVMGGALIHVSLDLGPLQAWLDAQFDCLINFHPLHYVAQFNVSVGVSFNIDILFIHIHISASIGAFLVIQGPEFGGTAHVDFWAFGFTIDFGASPKAKDPLSLLDFWKMVHQPGPDVPSKNAIDPERVQSVVSYDPRSDLEGTMIPAPKGTGTVPRPLPAPEVVEAAALKFALEDGNYPNPPKLEPKPSPAPALSGNIARVTAASGIESNAVPDSNAGQGTKWFVKGGTFKFRIQTDFALSYASVAPALIPAEDGAGAEVPVLNGGPHPTKTNIFSRPMQVTTDIVSELSVVIMETVSAKIIGGWTGASFDIKSVPTGTWGKYSTDTDPSQSDASSLLSHDGATVPLPMGLLLSSPAPILALSTIPTFSASDAAKMGVVDLRFIPTMPGTNWFIPGYDPIRKAVPDTSVPGGLDYVAVSPDLNAKSGVIMAPTQVRYTPAELSSKEISETNQQLWDGMGTDWVKYASDKKALVNDTTDGLLVTVEKIFGWAQSFPASSTAAATSAPSPWQLKGDFPAKLVRSANKDGTVVKGLEATYLALPRHAVVVV</sequence>